<evidence type="ECO:0000256" key="5">
    <source>
        <dbReference type="SAM" id="MobiDB-lite"/>
    </source>
</evidence>
<keyword evidence="2 6" id="KW-0812">Transmembrane</keyword>
<evidence type="ECO:0000256" key="3">
    <source>
        <dbReference type="ARBA" id="ARBA00022989"/>
    </source>
</evidence>
<comment type="subcellular location">
    <subcellularLocation>
        <location evidence="1">Endomembrane system</location>
        <topology evidence="1">Multi-pass membrane protein</topology>
    </subcellularLocation>
</comment>
<name>A0A9W8CJM2_9FUNG</name>
<sequence>MKRAVHKQNADDGDGSQSDAVSRETSSVLDRIVGGSSAVSSSRSSSPSLASSHEDLKSARNTATPILPAQAKFKEPGTSKGKDGCMPEEPFNAARREIEPEQAEPTWSADELLEVRARERTFDGAYWRTSLGLFGASLVILRMFGLEFFPVGLVFLVLGLGFLAIGLYRRRKLLNKDIHAQGPFVTSGRTVLLSGVMCLTAYAVLLLLLLRI</sequence>
<feature type="compositionally biased region" description="Basic and acidic residues" evidence="5">
    <location>
        <begin position="72"/>
        <end position="85"/>
    </location>
</feature>
<dbReference type="PANTHER" id="PTHR38646">
    <property type="entry name" value="YALI0F00814P"/>
    <property type="match status" value="1"/>
</dbReference>
<dbReference type="Proteomes" id="UP001145021">
    <property type="component" value="Unassembled WGS sequence"/>
</dbReference>
<evidence type="ECO:0000256" key="4">
    <source>
        <dbReference type="ARBA" id="ARBA00023136"/>
    </source>
</evidence>
<evidence type="ECO:0000256" key="1">
    <source>
        <dbReference type="ARBA" id="ARBA00004127"/>
    </source>
</evidence>
<reference evidence="8" key="1">
    <citation type="submission" date="2022-07" db="EMBL/GenBank/DDBJ databases">
        <title>Phylogenomic reconstructions and comparative analyses of Kickxellomycotina fungi.</title>
        <authorList>
            <person name="Reynolds N.K."/>
            <person name="Stajich J.E."/>
            <person name="Barry K."/>
            <person name="Grigoriev I.V."/>
            <person name="Crous P."/>
            <person name="Smith M.E."/>
        </authorList>
    </citation>
    <scope>NUCLEOTIDE SEQUENCE</scope>
    <source>
        <strain evidence="8">NBRC 105413</strain>
    </source>
</reference>
<dbReference type="AlphaFoldDB" id="A0A9W8CJM2"/>
<protein>
    <recommendedName>
        <fullName evidence="7">DUF202 domain-containing protein</fullName>
    </recommendedName>
</protein>
<feature type="compositionally biased region" description="Low complexity" evidence="5">
    <location>
        <begin position="36"/>
        <end position="51"/>
    </location>
</feature>
<feature type="transmembrane region" description="Helical" evidence="6">
    <location>
        <begin position="125"/>
        <end position="145"/>
    </location>
</feature>
<dbReference type="EMBL" id="JANBOH010000163">
    <property type="protein sequence ID" value="KAJ1644464.1"/>
    <property type="molecule type" value="Genomic_DNA"/>
</dbReference>
<organism evidence="8 9">
    <name type="scientific">Coemansia asiatica</name>
    <dbReference type="NCBI Taxonomy" id="1052880"/>
    <lineage>
        <taxon>Eukaryota</taxon>
        <taxon>Fungi</taxon>
        <taxon>Fungi incertae sedis</taxon>
        <taxon>Zoopagomycota</taxon>
        <taxon>Kickxellomycotina</taxon>
        <taxon>Kickxellomycetes</taxon>
        <taxon>Kickxellales</taxon>
        <taxon>Kickxellaceae</taxon>
        <taxon>Coemansia</taxon>
    </lineage>
</organism>
<evidence type="ECO:0000313" key="9">
    <source>
        <dbReference type="Proteomes" id="UP001145021"/>
    </source>
</evidence>
<comment type="caution">
    <text evidence="8">The sequence shown here is derived from an EMBL/GenBank/DDBJ whole genome shotgun (WGS) entry which is preliminary data.</text>
</comment>
<evidence type="ECO:0000256" key="2">
    <source>
        <dbReference type="ARBA" id="ARBA00022692"/>
    </source>
</evidence>
<evidence type="ECO:0000313" key="8">
    <source>
        <dbReference type="EMBL" id="KAJ1644464.1"/>
    </source>
</evidence>
<evidence type="ECO:0000259" key="7">
    <source>
        <dbReference type="Pfam" id="PF02656"/>
    </source>
</evidence>
<dbReference type="PANTHER" id="PTHR38646:SF1">
    <property type="entry name" value="DUF202 DOMAIN-CONTAINING PROTEIN"/>
    <property type="match status" value="1"/>
</dbReference>
<feature type="domain" description="DUF202" evidence="7">
    <location>
        <begin position="117"/>
        <end position="173"/>
    </location>
</feature>
<dbReference type="GO" id="GO:0012505">
    <property type="term" value="C:endomembrane system"/>
    <property type="evidence" value="ECO:0007669"/>
    <property type="project" value="UniProtKB-SubCell"/>
</dbReference>
<feature type="transmembrane region" description="Helical" evidence="6">
    <location>
        <begin position="151"/>
        <end position="169"/>
    </location>
</feature>
<keyword evidence="3 6" id="KW-1133">Transmembrane helix</keyword>
<evidence type="ECO:0000256" key="6">
    <source>
        <dbReference type="SAM" id="Phobius"/>
    </source>
</evidence>
<keyword evidence="9" id="KW-1185">Reference proteome</keyword>
<feature type="transmembrane region" description="Helical" evidence="6">
    <location>
        <begin position="190"/>
        <end position="210"/>
    </location>
</feature>
<accession>A0A9W8CJM2</accession>
<dbReference type="Pfam" id="PF02656">
    <property type="entry name" value="DUF202"/>
    <property type="match status" value="1"/>
</dbReference>
<dbReference type="InterPro" id="IPR003807">
    <property type="entry name" value="DUF202"/>
</dbReference>
<feature type="compositionally biased region" description="Polar residues" evidence="5">
    <location>
        <begin position="15"/>
        <end position="28"/>
    </location>
</feature>
<gene>
    <name evidence="8" type="ORF">LPJ64_003857</name>
</gene>
<keyword evidence="4 6" id="KW-0472">Membrane</keyword>
<proteinExistence type="predicted"/>
<feature type="region of interest" description="Disordered" evidence="5">
    <location>
        <begin position="1"/>
        <end position="85"/>
    </location>
</feature>